<protein>
    <recommendedName>
        <fullName evidence="3">DUF4283 domain-containing protein</fullName>
    </recommendedName>
</protein>
<dbReference type="AlphaFoldDB" id="A0ABD1YVA8"/>
<gene>
    <name evidence="1" type="ORF">R1flu_005136</name>
</gene>
<organism evidence="1 2">
    <name type="scientific">Riccia fluitans</name>
    <dbReference type="NCBI Taxonomy" id="41844"/>
    <lineage>
        <taxon>Eukaryota</taxon>
        <taxon>Viridiplantae</taxon>
        <taxon>Streptophyta</taxon>
        <taxon>Embryophyta</taxon>
        <taxon>Marchantiophyta</taxon>
        <taxon>Marchantiopsida</taxon>
        <taxon>Marchantiidae</taxon>
        <taxon>Marchantiales</taxon>
        <taxon>Ricciaceae</taxon>
        <taxon>Riccia</taxon>
    </lineage>
</organism>
<sequence length="159" mass="17611">MISLVRGEVLIDAFRGWSGVNWQKSQGLKILNIRKLHGSAFVTTFGSSHDRDTAIALEAATIRGSAVAHVLWSPECENKSYKPRKIPTWVQIDDIPSWLKTKVADIFSVVGLVLRLPLSTKGLMSLKVGGLILWDPDIPPIKEVTVDLNWRIGKKTLGL</sequence>
<dbReference type="Proteomes" id="UP001605036">
    <property type="component" value="Unassembled WGS sequence"/>
</dbReference>
<accession>A0ABD1YVA8</accession>
<reference evidence="1 2" key="1">
    <citation type="submission" date="2024-09" db="EMBL/GenBank/DDBJ databases">
        <title>Chromosome-scale assembly of Riccia fluitans.</title>
        <authorList>
            <person name="Paukszto L."/>
            <person name="Sawicki J."/>
            <person name="Karawczyk K."/>
            <person name="Piernik-Szablinska J."/>
            <person name="Szczecinska M."/>
            <person name="Mazdziarz M."/>
        </authorList>
    </citation>
    <scope>NUCLEOTIDE SEQUENCE [LARGE SCALE GENOMIC DNA]</scope>
    <source>
        <strain evidence="1">Rf_01</strain>
        <tissue evidence="1">Aerial parts of the thallus</tissue>
    </source>
</reference>
<dbReference type="EMBL" id="JBHFFA010000003">
    <property type="protein sequence ID" value="KAL2633657.1"/>
    <property type="molecule type" value="Genomic_DNA"/>
</dbReference>
<proteinExistence type="predicted"/>
<evidence type="ECO:0000313" key="1">
    <source>
        <dbReference type="EMBL" id="KAL2633657.1"/>
    </source>
</evidence>
<keyword evidence="2" id="KW-1185">Reference proteome</keyword>
<evidence type="ECO:0008006" key="3">
    <source>
        <dbReference type="Google" id="ProtNLM"/>
    </source>
</evidence>
<evidence type="ECO:0000313" key="2">
    <source>
        <dbReference type="Proteomes" id="UP001605036"/>
    </source>
</evidence>
<comment type="caution">
    <text evidence="1">The sequence shown here is derived from an EMBL/GenBank/DDBJ whole genome shotgun (WGS) entry which is preliminary data.</text>
</comment>
<name>A0ABD1YVA8_9MARC</name>